<gene>
    <name evidence="6" type="primary">rpsT</name>
    <name evidence="8" type="ORF">COT79_01395</name>
</gene>
<comment type="caution">
    <text evidence="8">The sequence shown here is derived from an EMBL/GenBank/DDBJ whole genome shotgun (WGS) entry which is preliminary data.</text>
</comment>
<dbReference type="InterPro" id="IPR002583">
    <property type="entry name" value="Ribosomal_bS20"/>
</dbReference>
<dbReference type="Gene3D" id="1.20.58.110">
    <property type="entry name" value="Ribosomal protein S20"/>
    <property type="match status" value="1"/>
</dbReference>
<dbReference type="EMBL" id="PEZX01000022">
    <property type="protein sequence ID" value="PIS07032.1"/>
    <property type="molecule type" value="Genomic_DNA"/>
</dbReference>
<dbReference type="SUPFAM" id="SSF46992">
    <property type="entry name" value="Ribosomal protein S20"/>
    <property type="match status" value="1"/>
</dbReference>
<keyword evidence="2 6" id="KW-0694">RNA-binding</keyword>
<dbReference type="GO" id="GO:0006412">
    <property type="term" value="P:translation"/>
    <property type="evidence" value="ECO:0007669"/>
    <property type="project" value="UniProtKB-UniRule"/>
</dbReference>
<dbReference type="NCBIfam" id="TIGR00029">
    <property type="entry name" value="S20"/>
    <property type="match status" value="1"/>
</dbReference>
<accession>A0A2M6R904</accession>
<dbReference type="GO" id="GO:1990904">
    <property type="term" value="C:ribonucleoprotein complex"/>
    <property type="evidence" value="ECO:0007669"/>
    <property type="project" value="UniProtKB-KW"/>
</dbReference>
<dbReference type="InterPro" id="IPR036510">
    <property type="entry name" value="Ribosomal_bS20_sf"/>
</dbReference>
<keyword evidence="3 6" id="KW-0689">Ribosomal protein</keyword>
<organism evidence="8 9">
    <name type="scientific">Candidatus Berkelbacteria bacterium CG10_big_fil_rev_8_21_14_0_10_43_14</name>
    <dbReference type="NCBI Taxonomy" id="1974515"/>
    <lineage>
        <taxon>Bacteria</taxon>
        <taxon>Candidatus Berkelbacteria</taxon>
    </lineage>
</organism>
<feature type="compositionally biased region" description="Basic residues" evidence="7">
    <location>
        <begin position="92"/>
        <end position="111"/>
    </location>
</feature>
<proteinExistence type="inferred from homology"/>
<dbReference type="Proteomes" id="UP000231162">
    <property type="component" value="Unassembled WGS sequence"/>
</dbReference>
<dbReference type="HAMAP" id="MF_00500">
    <property type="entry name" value="Ribosomal_bS20"/>
    <property type="match status" value="1"/>
</dbReference>
<evidence type="ECO:0000313" key="8">
    <source>
        <dbReference type="EMBL" id="PIS07032.1"/>
    </source>
</evidence>
<evidence type="ECO:0000256" key="6">
    <source>
        <dbReference type="HAMAP-Rule" id="MF_00500"/>
    </source>
</evidence>
<dbReference type="GO" id="GO:0003735">
    <property type="term" value="F:structural constituent of ribosome"/>
    <property type="evidence" value="ECO:0007669"/>
    <property type="project" value="InterPro"/>
</dbReference>
<keyword evidence="1 6" id="KW-0699">rRNA-binding</keyword>
<evidence type="ECO:0000256" key="1">
    <source>
        <dbReference type="ARBA" id="ARBA00022730"/>
    </source>
</evidence>
<evidence type="ECO:0000256" key="7">
    <source>
        <dbReference type="SAM" id="MobiDB-lite"/>
    </source>
</evidence>
<evidence type="ECO:0000256" key="5">
    <source>
        <dbReference type="ARBA" id="ARBA00035136"/>
    </source>
</evidence>
<evidence type="ECO:0000256" key="3">
    <source>
        <dbReference type="ARBA" id="ARBA00022980"/>
    </source>
</evidence>
<evidence type="ECO:0000256" key="4">
    <source>
        <dbReference type="ARBA" id="ARBA00023274"/>
    </source>
</evidence>
<dbReference type="GO" id="GO:0005840">
    <property type="term" value="C:ribosome"/>
    <property type="evidence" value="ECO:0007669"/>
    <property type="project" value="UniProtKB-KW"/>
</dbReference>
<keyword evidence="4 6" id="KW-0687">Ribonucleoprotein</keyword>
<protein>
    <recommendedName>
        <fullName evidence="5 6">Small ribosomal subunit protein bS20</fullName>
    </recommendedName>
</protein>
<comment type="similarity">
    <text evidence="6">Belongs to the bacterial ribosomal protein bS20 family.</text>
</comment>
<feature type="region of interest" description="Disordered" evidence="7">
    <location>
        <begin position="79"/>
        <end position="111"/>
    </location>
</feature>
<evidence type="ECO:0000256" key="2">
    <source>
        <dbReference type="ARBA" id="ARBA00022884"/>
    </source>
</evidence>
<dbReference type="Pfam" id="PF01649">
    <property type="entry name" value="Ribosomal_S20p"/>
    <property type="match status" value="1"/>
</dbReference>
<reference evidence="9" key="1">
    <citation type="submission" date="2017-09" db="EMBL/GenBank/DDBJ databases">
        <title>Depth-based differentiation of microbial function through sediment-hosted aquifers and enrichment of novel symbionts in the deep terrestrial subsurface.</title>
        <authorList>
            <person name="Probst A.J."/>
            <person name="Ladd B."/>
            <person name="Jarett J.K."/>
            <person name="Geller-Mcgrath D.E."/>
            <person name="Sieber C.M.K."/>
            <person name="Emerson J.B."/>
            <person name="Anantharaman K."/>
            <person name="Thomas B.C."/>
            <person name="Malmstrom R."/>
            <person name="Stieglmeier M."/>
            <person name="Klingl A."/>
            <person name="Woyke T."/>
            <person name="Ryan C.M."/>
            <person name="Banfield J.F."/>
        </authorList>
    </citation>
    <scope>NUCLEOTIDE SEQUENCE [LARGE SCALE GENOMIC DNA]</scope>
</reference>
<name>A0A2M6R904_9BACT</name>
<dbReference type="GO" id="GO:0019843">
    <property type="term" value="F:rRNA binding"/>
    <property type="evidence" value="ECO:0007669"/>
    <property type="project" value="UniProtKB-UniRule"/>
</dbReference>
<sequence>MPITKSAKKSLRVSQTKQAHNTKIRIALEIGLKKATKETFSGVVSIIDKAAKRHVIHKNKAARLKSQLVKRLAITKPEPRATKTQTVAKTKSSPKTKVKKTVTKKATAKKA</sequence>
<comment type="function">
    <text evidence="6">Binds directly to 16S ribosomal RNA.</text>
</comment>
<dbReference type="AlphaFoldDB" id="A0A2M6R904"/>
<evidence type="ECO:0000313" key="9">
    <source>
        <dbReference type="Proteomes" id="UP000231162"/>
    </source>
</evidence>